<protein>
    <submittedName>
        <fullName evidence="2">Peptidoglycan-binding (PGRP) domain of peptidoglycan hydrolases-containing protein</fullName>
    </submittedName>
</protein>
<gene>
    <name evidence="2" type="ORF">SAMN00768000_2072</name>
</gene>
<dbReference type="SUPFAM" id="SSF47090">
    <property type="entry name" value="PGBD-like"/>
    <property type="match status" value="3"/>
</dbReference>
<dbReference type="Proteomes" id="UP000192660">
    <property type="component" value="Unassembled WGS sequence"/>
</dbReference>
<dbReference type="OrthoDB" id="9787225at2"/>
<evidence type="ECO:0000313" key="2">
    <source>
        <dbReference type="EMBL" id="SMC05169.1"/>
    </source>
</evidence>
<dbReference type="Gene3D" id="1.10.101.10">
    <property type="entry name" value="PGBD-like superfamily/PGBD"/>
    <property type="match status" value="3"/>
</dbReference>
<feature type="domain" description="Peptidoglycan binding-like" evidence="1">
    <location>
        <begin position="54"/>
        <end position="92"/>
    </location>
</feature>
<dbReference type="InterPro" id="IPR036365">
    <property type="entry name" value="PGBD-like_sf"/>
</dbReference>
<dbReference type="EMBL" id="FWWY01000001">
    <property type="protein sequence ID" value="SMC05169.1"/>
    <property type="molecule type" value="Genomic_DNA"/>
</dbReference>
<accession>A0A1W1WG66</accession>
<feature type="domain" description="Peptidoglycan binding-like" evidence="1">
    <location>
        <begin position="114"/>
        <end position="179"/>
    </location>
</feature>
<name>A0A1W1WG66_SULTA</name>
<proteinExistence type="predicted"/>
<organism evidence="2 3">
    <name type="scientific">Sulfobacillus thermosulfidooxidans (strain DSM 9293 / VKM B-1269 / AT-1)</name>
    <dbReference type="NCBI Taxonomy" id="929705"/>
    <lineage>
        <taxon>Bacteria</taxon>
        <taxon>Bacillati</taxon>
        <taxon>Bacillota</taxon>
        <taxon>Clostridia</taxon>
        <taxon>Eubacteriales</taxon>
        <taxon>Clostridiales Family XVII. Incertae Sedis</taxon>
        <taxon>Sulfobacillus</taxon>
    </lineage>
</organism>
<evidence type="ECO:0000259" key="1">
    <source>
        <dbReference type="Pfam" id="PF01471"/>
    </source>
</evidence>
<keyword evidence="3" id="KW-1185">Reference proteome</keyword>
<feature type="domain" description="Peptidoglycan binding-like" evidence="1">
    <location>
        <begin position="202"/>
        <end position="251"/>
    </location>
</feature>
<dbReference type="STRING" id="28034.BFX07_14120"/>
<dbReference type="AlphaFoldDB" id="A0A1W1WG66"/>
<dbReference type="Pfam" id="PF01471">
    <property type="entry name" value="PG_binding_1"/>
    <property type="match status" value="3"/>
</dbReference>
<keyword evidence="2" id="KW-0378">Hydrolase</keyword>
<dbReference type="InterPro" id="IPR002477">
    <property type="entry name" value="Peptidoglycan-bd-like"/>
</dbReference>
<evidence type="ECO:0000313" key="3">
    <source>
        <dbReference type="Proteomes" id="UP000192660"/>
    </source>
</evidence>
<reference evidence="3" key="1">
    <citation type="submission" date="2017-04" db="EMBL/GenBank/DDBJ databases">
        <authorList>
            <person name="Varghese N."/>
            <person name="Submissions S."/>
        </authorList>
    </citation>
    <scope>NUCLEOTIDE SEQUENCE [LARGE SCALE GENOMIC DNA]</scope>
    <source>
        <strain evidence="3">DSM 9293</strain>
    </source>
</reference>
<dbReference type="RefSeq" id="WP_084661512.1">
    <property type="nucleotide sequence ID" value="NZ_FWWY01000001.1"/>
</dbReference>
<dbReference type="GO" id="GO:0016787">
    <property type="term" value="F:hydrolase activity"/>
    <property type="evidence" value="ECO:0007669"/>
    <property type="project" value="UniProtKB-KW"/>
</dbReference>
<dbReference type="Gene3D" id="2.130.10.10">
    <property type="entry name" value="YVTN repeat-like/Quinoprotein amine dehydrogenase"/>
    <property type="match status" value="1"/>
</dbReference>
<dbReference type="SUPFAM" id="SSF63825">
    <property type="entry name" value="YWTD domain"/>
    <property type="match status" value="1"/>
</dbReference>
<sequence>MGNFAGQLPRVPFGSRVLRLKRPLLTGTDVKVFQRLYNTLLELMNPPNGPMGSPIPITGVFDRESQKAAANIQSYFGICVDGIVGPQTYRVMGQDNRAYGGPAFGSRSLAAPITGGDVIVLQNRLNCLRYATILNQAATGDFDTPTSKAVLAFQGDNIVYRHWDIAFDGNVGPDTFDILWITAITGGRTLHEGINGFDTAGLQVILQNLGFYSGRIDGYFGSVTRHAVKHFQEAFGITADGICGPQTFYALGRSNPVFWYSADAFPRGRIGSLSHIQVISSTIDPVNGDQNPYGVLLAPNTFDDTNTILKHGDLLVSNINNANGVMGLGSTLERIVNGRPERFFAGAMAPIAISTSNLGATWIADYGFATDGSQGLVQVISPNGTLFSGGDIHRDLFDGPWGMQFNFGEFYGLPVAFFSTNVLSGTIDRFTEFHPPDFNEDSVTLQIGSGFAHVGTNINTVFGPQGMIWLPMGDALYIADGADNSISVLAPVSTAQTDLGSGLKIYQGPPLNKPAGLGFNPENGNLIAVNQGDNRAIEINPRTGQLVSARLLDKTPVNPVTGAGSALFGVYVALDNNGELLVYFTNDNTNTVNVLTR</sequence>
<dbReference type="InterPro" id="IPR036366">
    <property type="entry name" value="PGBDSf"/>
</dbReference>
<dbReference type="InterPro" id="IPR015943">
    <property type="entry name" value="WD40/YVTN_repeat-like_dom_sf"/>
</dbReference>